<dbReference type="InterPro" id="IPR029602">
    <property type="entry name" value="IFT74"/>
</dbReference>
<accession>A0A1B6E0D9</accession>
<organism evidence="3">
    <name type="scientific">Clastoptera arizonana</name>
    <name type="common">Arizona spittle bug</name>
    <dbReference type="NCBI Taxonomy" id="38151"/>
    <lineage>
        <taxon>Eukaryota</taxon>
        <taxon>Metazoa</taxon>
        <taxon>Ecdysozoa</taxon>
        <taxon>Arthropoda</taxon>
        <taxon>Hexapoda</taxon>
        <taxon>Insecta</taxon>
        <taxon>Pterygota</taxon>
        <taxon>Neoptera</taxon>
        <taxon>Paraneoptera</taxon>
        <taxon>Hemiptera</taxon>
        <taxon>Auchenorrhyncha</taxon>
        <taxon>Cercopoidea</taxon>
        <taxon>Clastopteridae</taxon>
        <taxon>Clastoptera</taxon>
    </lineage>
</organism>
<sequence>FNFISNYFYVFPSAIRLSPSYFMMDFELPTSKGGSHERPVTRWRREDRPVSRIGVAEDKSNEDRPISRRGVKTDLMKDRPPSQRSNISMRPPSASPFSNRTAIQGGTASRLTSAMMKNSPGSRTVGILPSQANLGTLDRDRLVSQQGLSGIRTSTSRGPNMRQVQDKRYFESQLQLKSRELANEISNLRGQVDANSRDQAMFHVYDKKVKDMASQLTELQGSLSDYNLLIDKMNTGTERGEIMSESRDLAAANDIETSVLESLFAERSRRQDLVAQLEQEIQKERQTAESLISSMSPPMLEKYNTLQETNIRLQENMKQLQKQLDSLNTTKSSLEDQLCVSSVKQEAVRLYEKLAELEESRNSLLADESNRLPPAQERERLLTKVKENNAEIASMERASAEIKEHIRQAQITLEQKNQDLDETQSGRHTKYLELRKREETMEDFLSTWEANREAEAERLAALETEVVFTLNSIGRRLATLPTPADYLTIDQDFQMGQISNSKTLESLTADHSQLTFYLNKVEVMEVKVKNELVTLTETLTRMQDEMIRLLDLEGLRSRAEERRVELTAERENLLETRVTVMTALDRAREKQQILERQLAESETHTQLSNLERKLAQLEQNNFIVKEFIATKTLESDYEPIRKTSLGLVKELNLSLRESLKKPL</sequence>
<proteinExistence type="predicted"/>
<protein>
    <submittedName>
        <fullName evidence="3">Uncharacterized protein</fullName>
    </submittedName>
</protein>
<feature type="coiled-coil region" evidence="1">
    <location>
        <begin position="549"/>
        <end position="620"/>
    </location>
</feature>
<name>A0A1B6E0D9_9HEMI</name>
<feature type="coiled-coil region" evidence="1">
    <location>
        <begin position="260"/>
        <end position="465"/>
    </location>
</feature>
<evidence type="ECO:0000256" key="2">
    <source>
        <dbReference type="SAM" id="MobiDB-lite"/>
    </source>
</evidence>
<gene>
    <name evidence="3" type="ORF">g.4424</name>
</gene>
<dbReference type="PANTHER" id="PTHR31432:SF0">
    <property type="entry name" value="INTRAFLAGELLAR TRANSPORT PROTEIN 74 HOMOLOG"/>
    <property type="match status" value="1"/>
</dbReference>
<feature type="compositionally biased region" description="Basic and acidic residues" evidence="2">
    <location>
        <begin position="34"/>
        <end position="81"/>
    </location>
</feature>
<dbReference type="GO" id="GO:0030992">
    <property type="term" value="C:intraciliary transport particle B"/>
    <property type="evidence" value="ECO:0007669"/>
    <property type="project" value="InterPro"/>
</dbReference>
<feature type="region of interest" description="Disordered" evidence="2">
    <location>
        <begin position="31"/>
        <end position="101"/>
    </location>
</feature>
<dbReference type="GO" id="GO:0048487">
    <property type="term" value="F:beta-tubulin binding"/>
    <property type="evidence" value="ECO:0007669"/>
    <property type="project" value="InterPro"/>
</dbReference>
<reference evidence="3" key="1">
    <citation type="submission" date="2015-12" db="EMBL/GenBank/DDBJ databases">
        <title>De novo transcriptome assembly of four potential Pierce s Disease insect vectors from Arizona vineyards.</title>
        <authorList>
            <person name="Tassone E.E."/>
        </authorList>
    </citation>
    <scope>NUCLEOTIDE SEQUENCE</scope>
</reference>
<dbReference type="EMBL" id="GEDC01005913">
    <property type="protein sequence ID" value="JAS31385.1"/>
    <property type="molecule type" value="Transcribed_RNA"/>
</dbReference>
<dbReference type="GO" id="GO:0005929">
    <property type="term" value="C:cilium"/>
    <property type="evidence" value="ECO:0007669"/>
    <property type="project" value="TreeGrafter"/>
</dbReference>
<keyword evidence="1" id="KW-0175">Coiled coil</keyword>
<evidence type="ECO:0000313" key="3">
    <source>
        <dbReference type="EMBL" id="JAS31385.1"/>
    </source>
</evidence>
<dbReference type="GO" id="GO:0035735">
    <property type="term" value="P:intraciliary transport involved in cilium assembly"/>
    <property type="evidence" value="ECO:0007669"/>
    <property type="project" value="TreeGrafter"/>
</dbReference>
<feature type="non-terminal residue" evidence="3">
    <location>
        <position position="1"/>
    </location>
</feature>
<evidence type="ECO:0000256" key="1">
    <source>
        <dbReference type="SAM" id="Coils"/>
    </source>
</evidence>
<dbReference type="AlphaFoldDB" id="A0A1B6E0D9"/>
<dbReference type="PANTHER" id="PTHR31432">
    <property type="entry name" value="INTRAFLAGELLAR TRANSPORT PROTEIN 74 HOMOLOG"/>
    <property type="match status" value="1"/>
</dbReference>